<evidence type="ECO:0000256" key="3">
    <source>
        <dbReference type="ARBA" id="ARBA00022617"/>
    </source>
</evidence>
<evidence type="ECO:0000313" key="11">
    <source>
        <dbReference type="Proteomes" id="UP001465668"/>
    </source>
</evidence>
<dbReference type="Pfam" id="PF01328">
    <property type="entry name" value="Peroxidase_2"/>
    <property type="match status" value="1"/>
</dbReference>
<feature type="signal peptide" evidence="8">
    <location>
        <begin position="1"/>
        <end position="16"/>
    </location>
</feature>
<keyword evidence="2" id="KW-0575">Peroxidase</keyword>
<keyword evidence="3" id="KW-0349">Heme</keyword>
<comment type="cofactor">
    <cofactor evidence="1">
        <name>heme b</name>
        <dbReference type="ChEBI" id="CHEBI:60344"/>
    </cofactor>
</comment>
<evidence type="ECO:0000256" key="4">
    <source>
        <dbReference type="ARBA" id="ARBA00022723"/>
    </source>
</evidence>
<feature type="domain" description="Heme haloperoxidase family profile" evidence="9">
    <location>
        <begin position="25"/>
        <end position="237"/>
    </location>
</feature>
<evidence type="ECO:0000256" key="7">
    <source>
        <dbReference type="ARBA" id="ARBA00025795"/>
    </source>
</evidence>
<accession>A0ABR2YA81</accession>
<comment type="caution">
    <text evidence="10">The sequence shown here is derived from an EMBL/GenBank/DDBJ whole genome shotgun (WGS) entry which is preliminary data.</text>
</comment>
<dbReference type="Gene3D" id="1.10.489.10">
    <property type="entry name" value="Chloroperoxidase-like"/>
    <property type="match status" value="1"/>
</dbReference>
<gene>
    <name evidence="10" type="ORF">SCAR479_00619</name>
</gene>
<dbReference type="PROSITE" id="PS51405">
    <property type="entry name" value="HEME_HALOPEROXIDASE"/>
    <property type="match status" value="1"/>
</dbReference>
<evidence type="ECO:0000256" key="6">
    <source>
        <dbReference type="ARBA" id="ARBA00023004"/>
    </source>
</evidence>
<feature type="chain" id="PRO_5046735995" evidence="8">
    <location>
        <begin position="17"/>
        <end position="248"/>
    </location>
</feature>
<dbReference type="InterPro" id="IPR036851">
    <property type="entry name" value="Chloroperoxidase-like_sf"/>
</dbReference>
<reference evidence="10 11" key="1">
    <citation type="submission" date="2024-02" db="EMBL/GenBank/DDBJ databases">
        <title>First draft genome assembly of two strains of Seiridium cardinale.</title>
        <authorList>
            <person name="Emiliani G."/>
            <person name="Scali E."/>
        </authorList>
    </citation>
    <scope>NUCLEOTIDE SEQUENCE [LARGE SCALE GENOMIC DNA]</scope>
    <source>
        <strain evidence="10 11">BM-138-000479</strain>
    </source>
</reference>
<keyword evidence="11" id="KW-1185">Reference proteome</keyword>
<organism evidence="10 11">
    <name type="scientific">Seiridium cardinale</name>
    <dbReference type="NCBI Taxonomy" id="138064"/>
    <lineage>
        <taxon>Eukaryota</taxon>
        <taxon>Fungi</taxon>
        <taxon>Dikarya</taxon>
        <taxon>Ascomycota</taxon>
        <taxon>Pezizomycotina</taxon>
        <taxon>Sordariomycetes</taxon>
        <taxon>Xylariomycetidae</taxon>
        <taxon>Amphisphaeriales</taxon>
        <taxon>Sporocadaceae</taxon>
        <taxon>Seiridium</taxon>
    </lineage>
</organism>
<keyword evidence="5" id="KW-0560">Oxidoreductase</keyword>
<dbReference type="InterPro" id="IPR000028">
    <property type="entry name" value="Chloroperoxidase"/>
</dbReference>
<name>A0ABR2YA81_9PEZI</name>
<dbReference type="Proteomes" id="UP001465668">
    <property type="component" value="Unassembled WGS sequence"/>
</dbReference>
<dbReference type="PANTHER" id="PTHR33577">
    <property type="entry name" value="STERIGMATOCYSTIN BIOSYNTHESIS PEROXIDASE STCC-RELATED"/>
    <property type="match status" value="1"/>
</dbReference>
<evidence type="ECO:0000256" key="2">
    <source>
        <dbReference type="ARBA" id="ARBA00022559"/>
    </source>
</evidence>
<dbReference type="EMBL" id="JARVKM010000001">
    <property type="protein sequence ID" value="KAK9784060.1"/>
    <property type="molecule type" value="Genomic_DNA"/>
</dbReference>
<evidence type="ECO:0000313" key="10">
    <source>
        <dbReference type="EMBL" id="KAK9784060.1"/>
    </source>
</evidence>
<keyword evidence="8" id="KW-0732">Signal</keyword>
<keyword evidence="4" id="KW-0479">Metal-binding</keyword>
<evidence type="ECO:0000259" key="9">
    <source>
        <dbReference type="PROSITE" id="PS51405"/>
    </source>
</evidence>
<keyword evidence="6" id="KW-0408">Iron</keyword>
<protein>
    <submittedName>
        <fullName evidence="10">Heme haloperoxidase family profile domain-containing protein</fullName>
    </submittedName>
</protein>
<dbReference type="SUPFAM" id="SSF47571">
    <property type="entry name" value="Cloroperoxidase"/>
    <property type="match status" value="1"/>
</dbReference>
<comment type="similarity">
    <text evidence="7">Belongs to the chloroperoxidase family.</text>
</comment>
<dbReference type="PANTHER" id="PTHR33577:SF19">
    <property type="entry name" value="HEME HALOPEROXIDASE FAMILY PROFILE DOMAIN-CONTAINING PROTEIN-RELATED"/>
    <property type="match status" value="1"/>
</dbReference>
<evidence type="ECO:0000256" key="5">
    <source>
        <dbReference type="ARBA" id="ARBA00023002"/>
    </source>
</evidence>
<sequence length="248" mass="27187">MRPIFFLGCTISTLGAAVVLQKEPKGHQWHPASTTDSRSPCPGLNALANHGFLPHDGKNIDTVTFRYAVNAGFNFEPHILDDVIDAALTSNISTTDNASTINLADLAAHNVIEFDGSLSRNDFYFGDDLHFNPKSWGTVARNLDLYNLRSDKYVTTEVAAKARAARVADAKAINPNFTDSGLSSPGTTAVYLTTLWDDATDIGAPKEWVRPFFEEERIPYCEGFQTPEILRTLDLLTNRTLAVATVPI</sequence>
<evidence type="ECO:0000256" key="1">
    <source>
        <dbReference type="ARBA" id="ARBA00001970"/>
    </source>
</evidence>
<evidence type="ECO:0000256" key="8">
    <source>
        <dbReference type="SAM" id="SignalP"/>
    </source>
</evidence>
<proteinExistence type="inferred from homology"/>